<accession>A0A7X0J9Z0</accession>
<evidence type="ECO:0000256" key="1">
    <source>
        <dbReference type="SAM" id="SignalP"/>
    </source>
</evidence>
<dbReference type="Gene3D" id="3.40.50.10610">
    <property type="entry name" value="ABC-type transport auxiliary lipoprotein component"/>
    <property type="match status" value="1"/>
</dbReference>
<organism evidence="3 4">
    <name type="scientific">Sphingomonas endophytica</name>
    <dbReference type="NCBI Taxonomy" id="869719"/>
    <lineage>
        <taxon>Bacteria</taxon>
        <taxon>Pseudomonadati</taxon>
        <taxon>Pseudomonadota</taxon>
        <taxon>Alphaproteobacteria</taxon>
        <taxon>Sphingomonadales</taxon>
        <taxon>Sphingomonadaceae</taxon>
        <taxon>Sphingomonas</taxon>
    </lineage>
</organism>
<feature type="signal peptide" evidence="1">
    <location>
        <begin position="1"/>
        <end position="18"/>
    </location>
</feature>
<dbReference type="EMBL" id="JACHBT010000003">
    <property type="protein sequence ID" value="MBB6503781.1"/>
    <property type="molecule type" value="Genomic_DNA"/>
</dbReference>
<proteinExistence type="predicted"/>
<keyword evidence="1" id="KW-0732">Signal</keyword>
<dbReference type="SUPFAM" id="SSF159594">
    <property type="entry name" value="XCC0632-like"/>
    <property type="match status" value="1"/>
</dbReference>
<dbReference type="Pfam" id="PF03886">
    <property type="entry name" value="ABC_trans_aux"/>
    <property type="match status" value="1"/>
</dbReference>
<reference evidence="3 4" key="2">
    <citation type="submission" date="2020-08" db="EMBL/GenBank/DDBJ databases">
        <authorList>
            <person name="Partida-Martinez L."/>
            <person name="Huntemann M."/>
            <person name="Clum A."/>
            <person name="Wang J."/>
            <person name="Palaniappan K."/>
            <person name="Ritter S."/>
            <person name="Chen I.-M."/>
            <person name="Stamatis D."/>
            <person name="Reddy T."/>
            <person name="O'Malley R."/>
            <person name="Daum C."/>
            <person name="Shapiro N."/>
            <person name="Ivanova N."/>
            <person name="Kyrpides N."/>
            <person name="Woyke T."/>
        </authorList>
    </citation>
    <scope>NUCLEOTIDE SEQUENCE [LARGE SCALE GENOMIC DNA]</scope>
    <source>
        <strain evidence="3 4">AS3.13</strain>
    </source>
</reference>
<reference evidence="3 4" key="1">
    <citation type="submission" date="2020-08" db="EMBL/GenBank/DDBJ databases">
        <title>The Agave Microbiome: Exploring the role of microbial communities in plant adaptations to desert environments.</title>
        <authorList>
            <person name="Partida-Martinez L.P."/>
        </authorList>
    </citation>
    <scope>NUCLEOTIDE SEQUENCE [LARGE SCALE GENOMIC DNA]</scope>
    <source>
        <strain evidence="3 4">AS3.13</strain>
    </source>
</reference>
<sequence>MRALANKLLIVAALVPLAGCIRFGATPPPSLLTIAPQAQPAAGTVQNSATGRAIVIEVPAVPQSIAGTRVPVQATDTSLAYVKDAQWAEPPARLFARLLSDTLTARAQMVVLSPAQSFDAPSATLGGELRTFGVDAVQRQAVVTYDASFTPAGKPTVEKRRFEARVPVGAIDAAQSGAALSQAANQVAQQVSDWVGTQR</sequence>
<dbReference type="InterPro" id="IPR005586">
    <property type="entry name" value="ABC_trans_aux"/>
</dbReference>
<evidence type="ECO:0000313" key="4">
    <source>
        <dbReference type="Proteomes" id="UP000522313"/>
    </source>
</evidence>
<evidence type="ECO:0000313" key="3">
    <source>
        <dbReference type="EMBL" id="MBB6503781.1"/>
    </source>
</evidence>
<evidence type="ECO:0000259" key="2">
    <source>
        <dbReference type="Pfam" id="PF03886"/>
    </source>
</evidence>
<dbReference type="Proteomes" id="UP000522313">
    <property type="component" value="Unassembled WGS sequence"/>
</dbReference>
<dbReference type="AlphaFoldDB" id="A0A7X0J9Z0"/>
<feature type="domain" description="ABC-type transport auxiliary lipoprotein component" evidence="2">
    <location>
        <begin position="39"/>
        <end position="191"/>
    </location>
</feature>
<protein>
    <submittedName>
        <fullName evidence="3">Cholesterol transport system auxiliary component</fullName>
    </submittedName>
</protein>
<feature type="chain" id="PRO_5030544653" evidence="1">
    <location>
        <begin position="19"/>
        <end position="199"/>
    </location>
</feature>
<gene>
    <name evidence="3" type="ORF">F4693_000736</name>
</gene>
<comment type="caution">
    <text evidence="3">The sequence shown here is derived from an EMBL/GenBank/DDBJ whole genome shotgun (WGS) entry which is preliminary data.</text>
</comment>
<name>A0A7X0J9Z0_9SPHN</name>